<sequence length="128" mass="14462">MTVSSNRKGAGMNVVWGRRGIDIASGRGELPVVLLRPHLNRRDYDRVRKVRLSKSAGREIIKIEEESNINSKSTLCQSKKENLAYAESGKQKGLRRIAELQESAVEREELSDYCWNKEKEGRTLSGTS</sequence>
<keyword evidence="2" id="KW-1185">Reference proteome</keyword>
<accession>A0A2B7ZRQ2</accession>
<evidence type="ECO:0000313" key="1">
    <source>
        <dbReference type="EMBL" id="PGH35873.1"/>
    </source>
</evidence>
<protein>
    <submittedName>
        <fullName evidence="1">Uncharacterized protein</fullName>
    </submittedName>
</protein>
<comment type="caution">
    <text evidence="1">The sequence shown here is derived from an EMBL/GenBank/DDBJ whole genome shotgun (WGS) entry which is preliminary data.</text>
</comment>
<proteinExistence type="predicted"/>
<gene>
    <name evidence="1" type="ORF">GX50_01331</name>
</gene>
<dbReference type="AlphaFoldDB" id="A0A2B7ZRQ2"/>
<name>A0A2B7ZRQ2_9EURO</name>
<organism evidence="1 2">
    <name type="scientific">[Emmonsia] crescens</name>
    <dbReference type="NCBI Taxonomy" id="73230"/>
    <lineage>
        <taxon>Eukaryota</taxon>
        <taxon>Fungi</taxon>
        <taxon>Dikarya</taxon>
        <taxon>Ascomycota</taxon>
        <taxon>Pezizomycotina</taxon>
        <taxon>Eurotiomycetes</taxon>
        <taxon>Eurotiomycetidae</taxon>
        <taxon>Onygenales</taxon>
        <taxon>Ajellomycetaceae</taxon>
        <taxon>Emergomyces</taxon>
    </lineage>
</organism>
<dbReference type="EMBL" id="PDND01000015">
    <property type="protein sequence ID" value="PGH35873.1"/>
    <property type="molecule type" value="Genomic_DNA"/>
</dbReference>
<reference evidence="1 2" key="1">
    <citation type="submission" date="2017-10" db="EMBL/GenBank/DDBJ databases">
        <title>Comparative genomics in systemic dimorphic fungi from Ajellomycetaceae.</title>
        <authorList>
            <person name="Munoz J.F."/>
            <person name="Mcewen J.G."/>
            <person name="Clay O.K."/>
            <person name="Cuomo C.A."/>
        </authorList>
    </citation>
    <scope>NUCLEOTIDE SEQUENCE [LARGE SCALE GENOMIC DNA]</scope>
    <source>
        <strain evidence="1 2">UAMH4076</strain>
    </source>
</reference>
<evidence type="ECO:0000313" key="2">
    <source>
        <dbReference type="Proteomes" id="UP000226031"/>
    </source>
</evidence>
<dbReference type="Proteomes" id="UP000226031">
    <property type="component" value="Unassembled WGS sequence"/>
</dbReference>